<dbReference type="GO" id="GO:0005886">
    <property type="term" value="C:plasma membrane"/>
    <property type="evidence" value="ECO:0000318"/>
    <property type="project" value="GO_Central"/>
</dbReference>
<feature type="transmembrane region" description="Helical" evidence="14">
    <location>
        <begin position="53"/>
        <end position="73"/>
    </location>
</feature>
<dbReference type="GO" id="GO:0010008">
    <property type="term" value="C:endosome membrane"/>
    <property type="evidence" value="ECO:0007669"/>
    <property type="project" value="UniProtKB-SubCell"/>
</dbReference>
<keyword evidence="9" id="KW-0072">Autophagy</keyword>
<keyword evidence="10 14" id="KW-0472">Membrane</keyword>
<feature type="transmembrane region" description="Helical" evidence="14">
    <location>
        <begin position="110"/>
        <end position="132"/>
    </location>
</feature>
<evidence type="ECO:0000256" key="4">
    <source>
        <dbReference type="ARBA" id="ARBA00006565"/>
    </source>
</evidence>
<keyword evidence="7" id="KW-0967">Endosome</keyword>
<keyword evidence="11" id="KW-0325">Glycoprotein</keyword>
<dbReference type="EMBL" id="AHAT01031187">
    <property type="status" value="NOT_ANNOTATED_CDS"/>
    <property type="molecule type" value="Genomic_DNA"/>
</dbReference>
<dbReference type="Pfam" id="PF10277">
    <property type="entry name" value="Frag1"/>
    <property type="match status" value="1"/>
</dbReference>
<evidence type="ECO:0000256" key="5">
    <source>
        <dbReference type="ARBA" id="ARBA00022475"/>
    </source>
</evidence>
<evidence type="ECO:0000256" key="7">
    <source>
        <dbReference type="ARBA" id="ARBA00022753"/>
    </source>
</evidence>
<dbReference type="PANTHER" id="PTHR21324:SF3">
    <property type="entry name" value="MODULATOR OF MACROAUTOPHAGY TMEM150B"/>
    <property type="match status" value="1"/>
</dbReference>
<evidence type="ECO:0000256" key="10">
    <source>
        <dbReference type="ARBA" id="ARBA00023136"/>
    </source>
</evidence>
<dbReference type="GeneID" id="102693164"/>
<evidence type="ECO:0000256" key="2">
    <source>
        <dbReference type="ARBA" id="ARBA00004542"/>
    </source>
</evidence>
<evidence type="ECO:0000313" key="17">
    <source>
        <dbReference type="Proteomes" id="UP000018468"/>
    </source>
</evidence>
<dbReference type="AlphaFoldDB" id="W5N077"/>
<protein>
    <submittedName>
        <fullName evidence="16">Transmembrane protein 150B</fullName>
    </submittedName>
</protein>
<comment type="similarity">
    <text evidence="4">Belongs to the DRAM/TMEM150 family.</text>
</comment>
<accession>W5N077</accession>
<keyword evidence="5" id="KW-1003">Cell membrane</keyword>
<evidence type="ECO:0000256" key="13">
    <source>
        <dbReference type="ARBA" id="ARBA00045144"/>
    </source>
</evidence>
<reference evidence="16" key="3">
    <citation type="submission" date="2025-09" db="UniProtKB">
        <authorList>
            <consortium name="Ensembl"/>
        </authorList>
    </citation>
    <scope>IDENTIFICATION</scope>
</reference>
<dbReference type="PANTHER" id="PTHR21324">
    <property type="entry name" value="FASTING-INDUCIBLE INTEGRAL MEMBRANE PROTEIN TM6P1-RELATED"/>
    <property type="match status" value="1"/>
</dbReference>
<evidence type="ECO:0000259" key="15">
    <source>
        <dbReference type="Pfam" id="PF10277"/>
    </source>
</evidence>
<evidence type="ECO:0000256" key="12">
    <source>
        <dbReference type="ARBA" id="ARBA00023329"/>
    </source>
</evidence>
<evidence type="ECO:0000256" key="14">
    <source>
        <dbReference type="SAM" id="Phobius"/>
    </source>
</evidence>
<keyword evidence="17" id="KW-1185">Reference proteome</keyword>
<name>W5N077_LEPOC</name>
<reference evidence="16" key="2">
    <citation type="submission" date="2025-08" db="UniProtKB">
        <authorList>
            <consortium name="Ensembl"/>
        </authorList>
    </citation>
    <scope>IDENTIFICATION</scope>
</reference>
<dbReference type="OrthoDB" id="191706at2759"/>
<dbReference type="OMA" id="IRYHQLR"/>
<dbReference type="GeneTree" id="ENSGT01030000234578"/>
<dbReference type="Bgee" id="ENSLOCG00000011419">
    <property type="expression patterns" value="Expressed in intestine and 3 other cell types or tissues"/>
</dbReference>
<keyword evidence="12" id="KW-0968">Cytoplasmic vesicle</keyword>
<keyword evidence="8 14" id="KW-1133">Transmembrane helix</keyword>
<reference evidence="17" key="1">
    <citation type="submission" date="2011-12" db="EMBL/GenBank/DDBJ databases">
        <title>The Draft Genome of Lepisosteus oculatus.</title>
        <authorList>
            <consortium name="The Broad Institute Genome Assembly &amp; Analysis Group"/>
            <consortium name="Computational R&amp;D Group"/>
            <consortium name="and Sequencing Platform"/>
            <person name="Di Palma F."/>
            <person name="Alfoldi J."/>
            <person name="Johnson J."/>
            <person name="Berlin A."/>
            <person name="Gnerre S."/>
            <person name="Jaffe D."/>
            <person name="MacCallum I."/>
            <person name="Young S."/>
            <person name="Walker B.J."/>
            <person name="Lander E.S."/>
            <person name="Lindblad-Toh K."/>
        </authorList>
    </citation>
    <scope>NUCLEOTIDE SEQUENCE [LARGE SCALE GENOMIC DNA]</scope>
</reference>
<dbReference type="FunCoup" id="W5N077">
    <property type="interactions" value="10"/>
</dbReference>
<dbReference type="InterPro" id="IPR050911">
    <property type="entry name" value="DRAM/TMEM150_Autophagy_Mod"/>
</dbReference>
<dbReference type="Ensembl" id="ENSLOCT00000014065.1">
    <property type="protein sequence ID" value="ENSLOCP00000014036.1"/>
    <property type="gene ID" value="ENSLOCG00000011419.1"/>
</dbReference>
<organism evidence="16 17">
    <name type="scientific">Lepisosteus oculatus</name>
    <name type="common">Spotted gar</name>
    <dbReference type="NCBI Taxonomy" id="7918"/>
    <lineage>
        <taxon>Eukaryota</taxon>
        <taxon>Metazoa</taxon>
        <taxon>Chordata</taxon>
        <taxon>Craniata</taxon>
        <taxon>Vertebrata</taxon>
        <taxon>Euteleostomi</taxon>
        <taxon>Actinopterygii</taxon>
        <taxon>Neopterygii</taxon>
        <taxon>Holostei</taxon>
        <taxon>Semionotiformes</taxon>
        <taxon>Lepisosteidae</taxon>
        <taxon>Lepisosteus</taxon>
    </lineage>
</organism>
<evidence type="ECO:0000256" key="1">
    <source>
        <dbReference type="ARBA" id="ARBA00004337"/>
    </source>
</evidence>
<dbReference type="HOGENOM" id="CLU_059992_0_1_1"/>
<dbReference type="STRING" id="7918.ENSLOCP00000014036"/>
<sequence length="233" mass="25372">MWAWALLPIAMAMLGTVGFWAVFGMAVSNGSVNLTREFPYISTCGTYNPQSCIFAQVLNLGSLMVVWIVLIRYQQIKDYGQSSRVNVAGLVLGFGCALGCSFVGNFQQSVLMGAHLFGAFLAFFVGLAYFWVQAYLTYTVAPRHGGRWIGPARVGLCSACTVLIVSMSVLHKQQYRSAAAGCEWAAAMTFFLLFALFAVEFRHVDCHRYHVQKRAVPAGGAMPAEVASQAQAP</sequence>
<comment type="subcellular location">
    <subcellularLocation>
        <location evidence="3">Cell membrane</location>
        <topology evidence="3">Multi-pass membrane protein</topology>
    </subcellularLocation>
    <subcellularLocation>
        <location evidence="2">Cytoplasmic vesicle</location>
        <location evidence="2">Autophagosome membrane</location>
        <topology evidence="2">Multi-pass membrane protein</topology>
    </subcellularLocation>
    <subcellularLocation>
        <location evidence="1">Endosome membrane</location>
        <topology evidence="1">Multi-pass membrane protein</topology>
    </subcellularLocation>
</comment>
<proteinExistence type="inferred from homology"/>
<evidence type="ECO:0000256" key="8">
    <source>
        <dbReference type="ARBA" id="ARBA00022989"/>
    </source>
</evidence>
<evidence type="ECO:0000256" key="9">
    <source>
        <dbReference type="ARBA" id="ARBA00023006"/>
    </source>
</evidence>
<evidence type="ECO:0000256" key="6">
    <source>
        <dbReference type="ARBA" id="ARBA00022692"/>
    </source>
</evidence>
<feature type="transmembrane region" description="Helical" evidence="14">
    <location>
        <begin position="177"/>
        <end position="199"/>
    </location>
</feature>
<dbReference type="CTD" id="284417"/>
<feature type="domain" description="CWH43-like N-terminal" evidence="15">
    <location>
        <begin position="4"/>
        <end position="203"/>
    </location>
</feature>
<feature type="transmembrane region" description="Helical" evidence="14">
    <location>
        <begin position="85"/>
        <end position="104"/>
    </location>
</feature>
<dbReference type="GO" id="GO:0000421">
    <property type="term" value="C:autophagosome membrane"/>
    <property type="evidence" value="ECO:0007669"/>
    <property type="project" value="UniProtKB-SubCell"/>
</dbReference>
<keyword evidence="6 14" id="KW-0812">Transmembrane</keyword>
<dbReference type="eggNOG" id="KOG4320">
    <property type="taxonomic scope" value="Eukaryota"/>
</dbReference>
<comment type="function">
    <text evidence="13">Modulator of macroautophagy that causes accumulation of autophagosomes under basal conditions and enhances autophagic flux. Represses cell death and promotes long-term clonogenic survival of cells grown in the absence of glucose in a macroautophagy-independent manner. May have some role in extracellular matrix engulfment or growth factor receptor recycling, both of which can modulate cell survival.</text>
</comment>
<dbReference type="EMBL" id="AHAT01031186">
    <property type="status" value="NOT_ANNOTATED_CDS"/>
    <property type="molecule type" value="Genomic_DNA"/>
</dbReference>
<evidence type="ECO:0000256" key="11">
    <source>
        <dbReference type="ARBA" id="ARBA00023180"/>
    </source>
</evidence>
<evidence type="ECO:0000313" key="16">
    <source>
        <dbReference type="Ensembl" id="ENSLOCP00000014036.1"/>
    </source>
</evidence>
<evidence type="ECO:0000256" key="3">
    <source>
        <dbReference type="ARBA" id="ARBA00004651"/>
    </source>
</evidence>
<dbReference type="Proteomes" id="UP000018468">
    <property type="component" value="Linkage group LG12"/>
</dbReference>
<dbReference type="GO" id="GO:0006914">
    <property type="term" value="P:autophagy"/>
    <property type="evidence" value="ECO:0007669"/>
    <property type="project" value="UniProtKB-KW"/>
</dbReference>
<dbReference type="InParanoid" id="W5N077"/>
<dbReference type="InterPro" id="IPR019402">
    <property type="entry name" value="CWH43_N"/>
</dbReference>
<feature type="transmembrane region" description="Helical" evidence="14">
    <location>
        <begin position="152"/>
        <end position="171"/>
    </location>
</feature>